<dbReference type="EMBL" id="MU001502">
    <property type="protein sequence ID" value="KAF2443859.1"/>
    <property type="molecule type" value="Genomic_DNA"/>
</dbReference>
<accession>A0A9P4PF39</accession>
<proteinExistence type="predicted"/>
<dbReference type="SMART" id="SM00256">
    <property type="entry name" value="FBOX"/>
    <property type="match status" value="1"/>
</dbReference>
<dbReference type="PROSITE" id="PS50181">
    <property type="entry name" value="FBOX"/>
    <property type="match status" value="1"/>
</dbReference>
<evidence type="ECO:0000313" key="3">
    <source>
        <dbReference type="Proteomes" id="UP000799764"/>
    </source>
</evidence>
<dbReference type="InterPro" id="IPR001810">
    <property type="entry name" value="F-box_dom"/>
</dbReference>
<dbReference type="SUPFAM" id="SSF81383">
    <property type="entry name" value="F-box domain"/>
    <property type="match status" value="1"/>
</dbReference>
<dbReference type="InterPro" id="IPR036047">
    <property type="entry name" value="F-box-like_dom_sf"/>
</dbReference>
<reference evidence="2" key="1">
    <citation type="journal article" date="2020" name="Stud. Mycol.">
        <title>101 Dothideomycetes genomes: a test case for predicting lifestyles and emergence of pathogens.</title>
        <authorList>
            <person name="Haridas S."/>
            <person name="Albert R."/>
            <person name="Binder M."/>
            <person name="Bloem J."/>
            <person name="Labutti K."/>
            <person name="Salamov A."/>
            <person name="Andreopoulos B."/>
            <person name="Baker S."/>
            <person name="Barry K."/>
            <person name="Bills G."/>
            <person name="Bluhm B."/>
            <person name="Cannon C."/>
            <person name="Castanera R."/>
            <person name="Culley D."/>
            <person name="Daum C."/>
            <person name="Ezra D."/>
            <person name="Gonzalez J."/>
            <person name="Henrissat B."/>
            <person name="Kuo A."/>
            <person name="Liang C."/>
            <person name="Lipzen A."/>
            <person name="Lutzoni F."/>
            <person name="Magnuson J."/>
            <person name="Mondo S."/>
            <person name="Nolan M."/>
            <person name="Ohm R."/>
            <person name="Pangilinan J."/>
            <person name="Park H.-J."/>
            <person name="Ramirez L."/>
            <person name="Alfaro M."/>
            <person name="Sun H."/>
            <person name="Tritt A."/>
            <person name="Yoshinaga Y."/>
            <person name="Zwiers L.-H."/>
            <person name="Turgeon B."/>
            <person name="Goodwin S."/>
            <person name="Spatafora J."/>
            <person name="Crous P."/>
            <person name="Grigoriev I."/>
        </authorList>
    </citation>
    <scope>NUCLEOTIDE SEQUENCE</scope>
    <source>
        <strain evidence="2">CBS 690.94</strain>
    </source>
</reference>
<comment type="caution">
    <text evidence="2">The sequence shown here is derived from an EMBL/GenBank/DDBJ whole genome shotgun (WGS) entry which is preliminary data.</text>
</comment>
<dbReference type="Proteomes" id="UP000799764">
    <property type="component" value="Unassembled WGS sequence"/>
</dbReference>
<dbReference type="AlphaFoldDB" id="A0A9P4PF39"/>
<sequence>MAKLSDLPSELLEQVLLYLPQSAYCSLSRVSKVLYAIITPHLYRDITILARSSNHVPRIDRLFFNILGDPKLGKHVRSLRVGVSTHSPWCEARRCMPTDTKAQHRLCVEKAVRFIETWQPVVHADDFLDGLETYDYGVYAALLFLLVLPTLQRIDISEIGDETLRPLKYVLDNIRTEESAGNVRLLARLESIKEVTYSFDHGMATPYHRTGTDDLWNSLILRSIETLELSARNDSPSHTRHTRPVFRFPRFRPFQPSSQLAFLTSLVIRCTVNVADTLHGMLPETPQLRSLICEAFCDMSRDSLESETAAPVQPWIFLEQWNAEFNTVKSTLETLVLSVELSDGGCTFFRQPDLKPHVSGRLDLRGFDRLHTLEVPVPFLTDDAFLWIGSDTNFSPYAPPNLRHLTLRTDMTDAQWVYPWDTSIKEKGPSFQESKEEARVKDQARMDLTCVFQIALALIDQLPDLRSFSVWQPPDPSLDMFGYQLEDLRTSCKNKSITARVIYPMLLRWKSPVHWNLAREVTLFDAQFPDSGSVARMFRGERRGIPLGLGSQYHLGEFKKNHVRRHR</sequence>
<dbReference type="Pfam" id="PF12937">
    <property type="entry name" value="F-box-like"/>
    <property type="match status" value="1"/>
</dbReference>
<dbReference type="OrthoDB" id="4191831at2759"/>
<organism evidence="2 3">
    <name type="scientific">Karstenula rhodostoma CBS 690.94</name>
    <dbReference type="NCBI Taxonomy" id="1392251"/>
    <lineage>
        <taxon>Eukaryota</taxon>
        <taxon>Fungi</taxon>
        <taxon>Dikarya</taxon>
        <taxon>Ascomycota</taxon>
        <taxon>Pezizomycotina</taxon>
        <taxon>Dothideomycetes</taxon>
        <taxon>Pleosporomycetidae</taxon>
        <taxon>Pleosporales</taxon>
        <taxon>Massarineae</taxon>
        <taxon>Didymosphaeriaceae</taxon>
        <taxon>Karstenula</taxon>
    </lineage>
</organism>
<feature type="domain" description="F-box" evidence="1">
    <location>
        <begin position="1"/>
        <end position="46"/>
    </location>
</feature>
<keyword evidence="3" id="KW-1185">Reference proteome</keyword>
<protein>
    <recommendedName>
        <fullName evidence="1">F-box domain-containing protein</fullName>
    </recommendedName>
</protein>
<name>A0A9P4PF39_9PLEO</name>
<evidence type="ECO:0000259" key="1">
    <source>
        <dbReference type="PROSITE" id="PS50181"/>
    </source>
</evidence>
<gene>
    <name evidence="2" type="ORF">P171DRAFT_45666</name>
</gene>
<evidence type="ECO:0000313" key="2">
    <source>
        <dbReference type="EMBL" id="KAF2443859.1"/>
    </source>
</evidence>